<evidence type="ECO:0000313" key="2">
    <source>
        <dbReference type="Proteomes" id="UP001143349"/>
    </source>
</evidence>
<accession>A0AAD3NXW1</accession>
<proteinExistence type="predicted"/>
<dbReference type="AlphaFoldDB" id="A0AAD3NXW1"/>
<reference evidence="1" key="1">
    <citation type="journal article" date="2014" name="Int. J. Syst. Evol. Microbiol.">
        <title>Complete genome sequence of Corynebacterium casei LMG S-19264T (=DSM 44701T), isolated from a smear-ripened cheese.</title>
        <authorList>
            <consortium name="US DOE Joint Genome Institute (JGI-PGF)"/>
            <person name="Walter F."/>
            <person name="Albersmeier A."/>
            <person name="Kalinowski J."/>
            <person name="Ruckert C."/>
        </authorList>
    </citation>
    <scope>NUCLEOTIDE SEQUENCE</scope>
    <source>
        <strain evidence="1">VKM B-2222</strain>
    </source>
</reference>
<dbReference type="RefSeq" id="WP_271179414.1">
    <property type="nucleotide sequence ID" value="NZ_BSFH01000022.1"/>
</dbReference>
<reference evidence="1" key="2">
    <citation type="submission" date="2023-01" db="EMBL/GenBank/DDBJ databases">
        <authorList>
            <person name="Sun Q."/>
            <person name="Evtushenko L."/>
        </authorList>
    </citation>
    <scope>NUCLEOTIDE SEQUENCE</scope>
    <source>
        <strain evidence="1">VKM B-2222</strain>
    </source>
</reference>
<name>A0AAD3NXW1_9RHOB</name>
<evidence type="ECO:0000313" key="1">
    <source>
        <dbReference type="EMBL" id="GLK63696.1"/>
    </source>
</evidence>
<dbReference type="Proteomes" id="UP001143349">
    <property type="component" value="Unassembled WGS sequence"/>
</dbReference>
<keyword evidence="2" id="KW-1185">Reference proteome</keyword>
<dbReference type="EMBL" id="BSFH01000022">
    <property type="protein sequence ID" value="GLK63696.1"/>
    <property type="molecule type" value="Genomic_DNA"/>
</dbReference>
<comment type="caution">
    <text evidence="1">The sequence shown here is derived from an EMBL/GenBank/DDBJ whole genome shotgun (WGS) entry which is preliminary data.</text>
</comment>
<gene>
    <name evidence="1" type="ORF">GCM10017635_11670</name>
</gene>
<sequence length="187" mass="20685">MKETLRPMITRLRTLMLAAVGLPPNASEDPVPRVLSRLALIAVAGEIGSRLGILPWRRGRATGALVEIAGIWHRAYAARPPSTAEAMAERLTGYLRSNRHRLFSPGTEPDPDAIGWCDTRWIYLGINAFRTEIASGMPAGLAVKLLNDAGLLVPGGEQRSFQYRLPRHVDPDRARVYRLDRQRIEGG</sequence>
<organism evidence="1 2">
    <name type="scientific">Paracoccus kondratievae</name>
    <dbReference type="NCBI Taxonomy" id="135740"/>
    <lineage>
        <taxon>Bacteria</taxon>
        <taxon>Pseudomonadati</taxon>
        <taxon>Pseudomonadota</taxon>
        <taxon>Alphaproteobacteria</taxon>
        <taxon>Rhodobacterales</taxon>
        <taxon>Paracoccaceae</taxon>
        <taxon>Paracoccus</taxon>
    </lineage>
</organism>
<protein>
    <submittedName>
        <fullName evidence="1">Uncharacterized protein</fullName>
    </submittedName>
</protein>